<comment type="caution">
    <text evidence="1">The sequence shown here is derived from an EMBL/GenBank/DDBJ whole genome shotgun (WGS) entry which is preliminary data.</text>
</comment>
<protein>
    <submittedName>
        <fullName evidence="1">Uncharacterized protein</fullName>
    </submittedName>
</protein>
<sequence length="163" mass="18196">MTERVLEVRVGSGLDNLRFGMDEPQVRAELISYGDVVDATAPGGSLALRTQGLDDSFSICAAFKSDGALFTLEVWRPEDVNLIDVKLYDIPLFATPVERVLARISELGHRIDFDDRWHPVLPEASIGLDREGGDDCDDDGFARHFQSIFIAPCGYYFSPPRFR</sequence>
<dbReference type="EMBL" id="JBHMCF010000020">
    <property type="protein sequence ID" value="MFB9472045.1"/>
    <property type="molecule type" value="Genomic_DNA"/>
</dbReference>
<name>A0ABV5NP23_9ACTN</name>
<organism evidence="1 2">
    <name type="scientific">Nonomuraea salmonea</name>
    <dbReference type="NCBI Taxonomy" id="46181"/>
    <lineage>
        <taxon>Bacteria</taxon>
        <taxon>Bacillati</taxon>
        <taxon>Actinomycetota</taxon>
        <taxon>Actinomycetes</taxon>
        <taxon>Streptosporangiales</taxon>
        <taxon>Streptosporangiaceae</taxon>
        <taxon>Nonomuraea</taxon>
    </lineage>
</organism>
<proteinExistence type="predicted"/>
<dbReference type="Proteomes" id="UP001589568">
    <property type="component" value="Unassembled WGS sequence"/>
</dbReference>
<evidence type="ECO:0000313" key="1">
    <source>
        <dbReference type="EMBL" id="MFB9472045.1"/>
    </source>
</evidence>
<gene>
    <name evidence="1" type="ORF">ACFFR3_21230</name>
</gene>
<dbReference type="RefSeq" id="WP_379483692.1">
    <property type="nucleotide sequence ID" value="NZ_JBHMCF010000020.1"/>
</dbReference>
<keyword evidence="2" id="KW-1185">Reference proteome</keyword>
<evidence type="ECO:0000313" key="2">
    <source>
        <dbReference type="Proteomes" id="UP001589568"/>
    </source>
</evidence>
<reference evidence="1 2" key="1">
    <citation type="submission" date="2024-09" db="EMBL/GenBank/DDBJ databases">
        <authorList>
            <person name="Sun Q."/>
            <person name="Mori K."/>
        </authorList>
    </citation>
    <scope>NUCLEOTIDE SEQUENCE [LARGE SCALE GENOMIC DNA]</scope>
    <source>
        <strain evidence="1 2">JCM 3324</strain>
    </source>
</reference>
<accession>A0ABV5NP23</accession>